<protein>
    <submittedName>
        <fullName evidence="1">Uncharacterized protein</fullName>
    </submittedName>
</protein>
<sequence>MFPVTSFGAAVPGGDAGASYPAYGSVLLRASFFCRPGKRSATGRKSVLFK</sequence>
<dbReference type="AlphaFoldDB" id="A0A0F6AZS2"/>
<accession>A0A0F6AZS2</accession>
<gene>
    <name evidence="1" type="ordered locus">STM14_1254</name>
</gene>
<dbReference type="HOGENOM" id="CLU_3122494_0_0_6"/>
<dbReference type="KEGG" id="seo:STM14_1254"/>
<organism evidence="1 2">
    <name type="scientific">Salmonella typhimurium (strain 14028s / SGSC 2262)</name>
    <dbReference type="NCBI Taxonomy" id="588858"/>
    <lineage>
        <taxon>Bacteria</taxon>
        <taxon>Pseudomonadati</taxon>
        <taxon>Pseudomonadota</taxon>
        <taxon>Gammaproteobacteria</taxon>
        <taxon>Enterobacterales</taxon>
        <taxon>Enterobacteriaceae</taxon>
        <taxon>Salmonella</taxon>
    </lineage>
</organism>
<proteinExistence type="predicted"/>
<evidence type="ECO:0000313" key="2">
    <source>
        <dbReference type="Proteomes" id="UP000002695"/>
    </source>
</evidence>
<evidence type="ECO:0000313" key="1">
    <source>
        <dbReference type="EMBL" id="ACY87746.1"/>
    </source>
</evidence>
<name>A0A0F6AZS2_SALT1</name>
<reference evidence="1 2" key="1">
    <citation type="journal article" date="2010" name="J. Bacteriol.">
        <title>Short-term signatures of evolutionary change in the Salmonella enterica serovar typhimurium 14028 genome.</title>
        <authorList>
            <person name="Jarvik T."/>
            <person name="Smillie C."/>
            <person name="Groisman E.A."/>
            <person name="Ochman H."/>
        </authorList>
    </citation>
    <scope>NUCLEOTIDE SEQUENCE [LARGE SCALE GENOMIC DNA]</scope>
    <source>
        <strain evidence="2">14028s / SGSC 2262</strain>
    </source>
</reference>
<dbReference type="Proteomes" id="UP000002695">
    <property type="component" value="Chromosome"/>
</dbReference>
<dbReference type="EMBL" id="CP001363">
    <property type="protein sequence ID" value="ACY87746.1"/>
    <property type="molecule type" value="Genomic_DNA"/>
</dbReference>
<keyword evidence="2" id="KW-1185">Reference proteome</keyword>